<dbReference type="EMBL" id="JBHSMG010000006">
    <property type="protein sequence ID" value="MFC5503563.1"/>
    <property type="molecule type" value="Genomic_DNA"/>
</dbReference>
<dbReference type="InterPro" id="IPR050484">
    <property type="entry name" value="Transf_Hexapept/Carb_Anhydrase"/>
</dbReference>
<dbReference type="Gene3D" id="2.160.10.10">
    <property type="entry name" value="Hexapeptide repeat proteins"/>
    <property type="match status" value="1"/>
</dbReference>
<proteinExistence type="predicted"/>
<accession>A0ABW0NV27</accession>
<dbReference type="PANTHER" id="PTHR13061">
    <property type="entry name" value="DYNACTIN SUBUNIT P25"/>
    <property type="match status" value="1"/>
</dbReference>
<dbReference type="SUPFAM" id="SSF51161">
    <property type="entry name" value="Trimeric LpxA-like enzymes"/>
    <property type="match status" value="1"/>
</dbReference>
<comment type="caution">
    <text evidence="1">The sequence shown here is derived from an EMBL/GenBank/DDBJ whole genome shotgun (WGS) entry which is preliminary data.</text>
</comment>
<gene>
    <name evidence="1" type="ORF">ACFPJ4_15045</name>
</gene>
<dbReference type="InterPro" id="IPR047324">
    <property type="entry name" value="LbH_gamma_CA-like"/>
</dbReference>
<reference evidence="2" key="1">
    <citation type="journal article" date="2019" name="Int. J. Syst. Evol. Microbiol.">
        <title>The Global Catalogue of Microorganisms (GCM) 10K type strain sequencing project: providing services to taxonomists for standard genome sequencing and annotation.</title>
        <authorList>
            <consortium name="The Broad Institute Genomics Platform"/>
            <consortium name="The Broad Institute Genome Sequencing Center for Infectious Disease"/>
            <person name="Wu L."/>
            <person name="Ma J."/>
        </authorList>
    </citation>
    <scope>NUCLEOTIDE SEQUENCE [LARGE SCALE GENOMIC DNA]</scope>
    <source>
        <strain evidence="2">CGMCC 4.6997</strain>
    </source>
</reference>
<dbReference type="InterPro" id="IPR011004">
    <property type="entry name" value="Trimer_LpxA-like_sf"/>
</dbReference>
<evidence type="ECO:0000313" key="2">
    <source>
        <dbReference type="Proteomes" id="UP001596039"/>
    </source>
</evidence>
<organism evidence="1 2">
    <name type="scientific">Lysinimonas soli</name>
    <dbReference type="NCBI Taxonomy" id="1074233"/>
    <lineage>
        <taxon>Bacteria</taxon>
        <taxon>Bacillati</taxon>
        <taxon>Actinomycetota</taxon>
        <taxon>Actinomycetes</taxon>
        <taxon>Micrococcales</taxon>
        <taxon>Microbacteriaceae</taxon>
        <taxon>Lysinimonas</taxon>
    </lineage>
</organism>
<name>A0ABW0NV27_9MICO</name>
<protein>
    <submittedName>
        <fullName evidence="1">Gamma carbonic anhydrase family protein</fullName>
    </submittedName>
</protein>
<dbReference type="CDD" id="cd04645">
    <property type="entry name" value="LbH_gamma_CA_like"/>
    <property type="match status" value="1"/>
</dbReference>
<dbReference type="Proteomes" id="UP001596039">
    <property type="component" value="Unassembled WGS sequence"/>
</dbReference>
<dbReference type="RefSeq" id="WP_386741294.1">
    <property type="nucleotide sequence ID" value="NZ_JBHSMG010000006.1"/>
</dbReference>
<sequence>MPLLLPFDGHVPEVDETAWIAPNATLIGRVRVLANASVFYGAVLRGDMDSIVLGEGSNIQDNSVVHTDEGVPTTIGAGVGIGHGAIIHGTTIEDGCLIGMGAMLLNRSVIRAGAFVAAGALVLEGQEIPAGMLAAGVPAKLRGELDEAGRERVRINAIGYQQLAMRHKSEQG</sequence>
<evidence type="ECO:0000313" key="1">
    <source>
        <dbReference type="EMBL" id="MFC5503563.1"/>
    </source>
</evidence>
<dbReference type="PANTHER" id="PTHR13061:SF29">
    <property type="entry name" value="GAMMA CARBONIC ANHYDRASE-LIKE 1, MITOCHONDRIAL-RELATED"/>
    <property type="match status" value="1"/>
</dbReference>
<keyword evidence="2" id="KW-1185">Reference proteome</keyword>